<evidence type="ECO:0000313" key="6">
    <source>
        <dbReference type="Proteomes" id="UP000701853"/>
    </source>
</evidence>
<proteinExistence type="predicted"/>
<evidence type="ECO:0000256" key="2">
    <source>
        <dbReference type="SAM" id="MobiDB-lite"/>
    </source>
</evidence>
<dbReference type="InterPro" id="IPR025312">
    <property type="entry name" value="DUF4216"/>
</dbReference>
<organism evidence="5 6">
    <name type="scientific">Gossypium anomalum</name>
    <dbReference type="NCBI Taxonomy" id="47600"/>
    <lineage>
        <taxon>Eukaryota</taxon>
        <taxon>Viridiplantae</taxon>
        <taxon>Streptophyta</taxon>
        <taxon>Embryophyta</taxon>
        <taxon>Tracheophyta</taxon>
        <taxon>Spermatophyta</taxon>
        <taxon>Magnoliopsida</taxon>
        <taxon>eudicotyledons</taxon>
        <taxon>Gunneridae</taxon>
        <taxon>Pentapetalae</taxon>
        <taxon>rosids</taxon>
        <taxon>malvids</taxon>
        <taxon>Malvales</taxon>
        <taxon>Malvaceae</taxon>
        <taxon>Malvoideae</taxon>
        <taxon>Gossypium</taxon>
    </lineage>
</organism>
<dbReference type="InterPro" id="IPR025452">
    <property type="entry name" value="DUF4218"/>
</dbReference>
<dbReference type="OrthoDB" id="1878503at2759"/>
<keyword evidence="6" id="KW-1185">Reference proteome</keyword>
<dbReference type="EMBL" id="JAHUZN010000009">
    <property type="protein sequence ID" value="KAG8482904.1"/>
    <property type="molecule type" value="Genomic_DNA"/>
</dbReference>
<evidence type="ECO:0000256" key="1">
    <source>
        <dbReference type="SAM" id="Coils"/>
    </source>
</evidence>
<evidence type="ECO:0008006" key="7">
    <source>
        <dbReference type="Google" id="ProtNLM"/>
    </source>
</evidence>
<sequence length="1058" mass="123325">MIITGEKGPGNDIDIYLQPLIEELKQLWSGVETYDVLRKENFNLRAALLWTINDFPAYANLSGWSTKGRYACPCCAAQTCSKWLYNGKKFSYMGHRRWLDENHKFRFQRTLFDGTEEYRGAPEQTVGSEILFMLKDINFSYGKMNQPPITQKRRRSRDESDDESDEEDDPNEAELWKKMSIFFELPYWEHNILRHNLDVMHIEKNVCENIIGTILNVDGKSKDNLQSRLDLVDMRIRRDLHPQVLPNGKYRLPPSIFSMSKKEKEVFCMVLKDIKVPDAYASNISRCVSFKDRRLYSLKSHDYHILMQDLLPIALRCCMSKNVTSCIIELSNIMKAICGKVLNVEELEKVQDRVALTLCNLEKIFPPSFFTIMVHLVIHLPHEAILGGPVFYRWMYPIERFLSKLKSYCRNKRYPEGSIAEGYLAEECMTFCSRYLEDAETRLNRPSRNAGLNDHDLAETYLFQSYGEPIGKVEIVELDDISWIQAHRYVLFHHDSIEPLRNEYKQILRSRARSRRLQHREINKLFTKSFHEWLSQTVWSGKDVNDEIKWLSQGPNRVIKRYSAFLINGYRFHTKYRERMRRTQNCGVVVNSSITSYASARDSNPVEGNVEYYGLLTDIIELDYYGRWKVILFRCDWADVNTARGIKKDQFGFTMVNFSRLIHTGQQLMDEPYVFSSQVKQVFYSKDPTDEGWYVVLRNTPRDLFDMAENGGTRRVRGRTLLSDLYDLDPANRVKVSRNTYGQPVGSEARLLAGYIGILARNANMLPINYESWHHMPDSNKNQALANIKDRFALEVSDDYIKKTLGKKWRDNKSTLKKQYFKKDISLEEKLRNVPPGMLRYQWEDAVRFWNSKKGEDRERVGISSRQKQKFTHTAGSRSFASVAEAELFEITHRKKDGSPMTSEAGEIMEKLKDKKTEYEATASTDSSVNLENIDNRIITEILGPERYGRVRFQGSSVTPTQYFGSGSQQYMPSGSQAKAEVQRLRDQMAQMQANTVEQIAEVQRKYEELQRQLRAEAAEREAAVAAREAEHRKKYDDLQLQLQQMMQMFQQSQKPPS</sequence>
<dbReference type="Pfam" id="PF03004">
    <property type="entry name" value="Transposase_24"/>
    <property type="match status" value="1"/>
</dbReference>
<accession>A0A8J6CSF3</accession>
<evidence type="ECO:0000313" key="5">
    <source>
        <dbReference type="EMBL" id="KAG8482904.1"/>
    </source>
</evidence>
<protein>
    <recommendedName>
        <fullName evidence="7">Transposase</fullName>
    </recommendedName>
</protein>
<dbReference type="Pfam" id="PF13952">
    <property type="entry name" value="DUF4216"/>
    <property type="match status" value="1"/>
</dbReference>
<feature type="compositionally biased region" description="Acidic residues" evidence="2">
    <location>
        <begin position="159"/>
        <end position="171"/>
    </location>
</feature>
<gene>
    <name evidence="5" type="ORF">CXB51_024458</name>
</gene>
<name>A0A8J6CSF3_9ROSI</name>
<keyword evidence="1" id="KW-0175">Coiled coil</keyword>
<comment type="caution">
    <text evidence="5">The sequence shown here is derived from an EMBL/GenBank/DDBJ whole genome shotgun (WGS) entry which is preliminary data.</text>
</comment>
<feature type="domain" description="DUF4216" evidence="3">
    <location>
        <begin position="620"/>
        <end position="696"/>
    </location>
</feature>
<dbReference type="Proteomes" id="UP000701853">
    <property type="component" value="Chromosome 9"/>
</dbReference>
<evidence type="ECO:0000259" key="3">
    <source>
        <dbReference type="Pfam" id="PF13952"/>
    </source>
</evidence>
<evidence type="ECO:0000259" key="4">
    <source>
        <dbReference type="Pfam" id="PF13960"/>
    </source>
</evidence>
<dbReference type="InterPro" id="IPR004242">
    <property type="entry name" value="Transposase_21"/>
</dbReference>
<reference evidence="5 6" key="1">
    <citation type="journal article" date="2021" name="bioRxiv">
        <title>The Gossypium anomalum genome as a resource for cotton improvement and evolutionary analysis of hybrid incompatibility.</title>
        <authorList>
            <person name="Grover C.E."/>
            <person name="Yuan D."/>
            <person name="Arick M.A."/>
            <person name="Miller E.R."/>
            <person name="Hu G."/>
            <person name="Peterson D.G."/>
            <person name="Wendel J.F."/>
            <person name="Udall J.A."/>
        </authorList>
    </citation>
    <scope>NUCLEOTIDE SEQUENCE [LARGE SCALE GENOMIC DNA]</scope>
    <source>
        <strain evidence="5">JFW-Udall</strain>
        <tissue evidence="5">Leaf</tissue>
    </source>
</reference>
<dbReference type="InterPro" id="IPR004252">
    <property type="entry name" value="Probable_transposase_24"/>
</dbReference>
<dbReference type="Pfam" id="PF13960">
    <property type="entry name" value="DUF4218"/>
    <property type="match status" value="1"/>
</dbReference>
<dbReference type="AlphaFoldDB" id="A0A8J6CSF3"/>
<feature type="domain" description="DUF4218" evidence="4">
    <location>
        <begin position="337"/>
        <end position="449"/>
    </location>
</feature>
<feature type="coiled-coil region" evidence="1">
    <location>
        <begin position="975"/>
        <end position="1049"/>
    </location>
</feature>
<dbReference type="PANTHER" id="PTHR48258:SF15">
    <property type="entry name" value="OS02G0543900 PROTEIN"/>
    <property type="match status" value="1"/>
</dbReference>
<dbReference type="Pfam" id="PF02992">
    <property type="entry name" value="Transposase_21"/>
    <property type="match status" value="1"/>
</dbReference>
<dbReference type="PANTHER" id="PTHR48258">
    <property type="entry name" value="DUF4218 DOMAIN-CONTAINING PROTEIN-RELATED"/>
    <property type="match status" value="1"/>
</dbReference>
<feature type="region of interest" description="Disordered" evidence="2">
    <location>
        <begin position="143"/>
        <end position="171"/>
    </location>
</feature>